<protein>
    <submittedName>
        <fullName evidence="1">Uncharacterized protein</fullName>
    </submittedName>
</protein>
<reference evidence="1 2" key="1">
    <citation type="submission" date="2017-02" db="EMBL/GenBank/DDBJ databases">
        <title>Chromobacterium haemolyticum H5244.</title>
        <authorList>
            <person name="Gulvik C.A."/>
        </authorList>
    </citation>
    <scope>NUCLEOTIDE SEQUENCE [LARGE SCALE GENOMIC DNA]</scope>
    <source>
        <strain evidence="1 2">H5244</strain>
    </source>
</reference>
<dbReference type="AlphaFoldDB" id="A0A1W0CCZ0"/>
<dbReference type="Proteomes" id="UP000192721">
    <property type="component" value="Unassembled WGS sequence"/>
</dbReference>
<dbReference type="RefSeq" id="WP_081556901.1">
    <property type="nucleotide sequence ID" value="NZ_MUKV01000045.1"/>
</dbReference>
<gene>
    <name evidence="1" type="ORF">B0T45_21505</name>
</gene>
<dbReference type="EMBL" id="MUKV01000045">
    <property type="protein sequence ID" value="OQS32581.1"/>
    <property type="molecule type" value="Genomic_DNA"/>
</dbReference>
<evidence type="ECO:0000313" key="1">
    <source>
        <dbReference type="EMBL" id="OQS32581.1"/>
    </source>
</evidence>
<comment type="caution">
    <text evidence="1">The sequence shown here is derived from an EMBL/GenBank/DDBJ whole genome shotgun (WGS) entry which is preliminary data.</text>
</comment>
<accession>A0A1W0CCZ0</accession>
<sequence>MANVSIKGQGRIGLQVAERVKRPTAKALTRTAMDVKAAEINEMRRVFDRPTKYTLGGVYMRGASVDKGRDYAEVWLKDFGGKGGAAAEYLSPQIFGGARKLKRFEGALKRAGILPAGMFAVPGRDADMDANGNMSRAQIVQILSYFKGLRDSTQWMSDKRRATLAKDGRRKGQVRKGFTYFVLQKRNGKLPPGVYKRLDYGQGRVVVRPILVFVRQPNYTRRFDFFGVGERVIAARFPVHMRAAWGG</sequence>
<name>A0A1W0CCZ0_9NEIS</name>
<proteinExistence type="predicted"/>
<organism evidence="1 2">
    <name type="scientific">Chromobacterium haemolyticum</name>
    <dbReference type="NCBI Taxonomy" id="394935"/>
    <lineage>
        <taxon>Bacteria</taxon>
        <taxon>Pseudomonadati</taxon>
        <taxon>Pseudomonadota</taxon>
        <taxon>Betaproteobacteria</taxon>
        <taxon>Neisseriales</taxon>
        <taxon>Chromobacteriaceae</taxon>
        <taxon>Chromobacterium</taxon>
    </lineage>
</organism>
<evidence type="ECO:0000313" key="2">
    <source>
        <dbReference type="Proteomes" id="UP000192721"/>
    </source>
</evidence>